<evidence type="ECO:0000313" key="3">
    <source>
        <dbReference type="Proteomes" id="UP001154078"/>
    </source>
</evidence>
<dbReference type="AlphaFoldDB" id="A0A9P0BIV4"/>
<gene>
    <name evidence="2" type="ORF">MELIAE_LOCUS11900</name>
</gene>
<feature type="region of interest" description="Disordered" evidence="1">
    <location>
        <begin position="154"/>
        <end position="182"/>
    </location>
</feature>
<dbReference type="Proteomes" id="UP001154078">
    <property type="component" value="Chromosome 8"/>
</dbReference>
<dbReference type="OrthoDB" id="6717714at2759"/>
<reference evidence="2" key="1">
    <citation type="submission" date="2021-12" db="EMBL/GenBank/DDBJ databases">
        <authorList>
            <person name="King R."/>
        </authorList>
    </citation>
    <scope>NUCLEOTIDE SEQUENCE</scope>
</reference>
<sequence>MHNIGTQFFKGHLKVKNRVVSGAGTTDLYVPKAWWYDQLKFFINFDHVRKSRSNLPAQPESSNMESQLSHGLLSSPTNSSPTEECESMVYDELKEGLYVLHRKPFRRFGKIIYCRGYRREKIKSSRHNQTKKVTLDESLKEDSNMSQYFPHQKFKNLPPVPKAMNLQEKPTGLPRFGTERTF</sequence>
<protein>
    <submittedName>
        <fullName evidence="2">Uncharacterized protein</fullName>
    </submittedName>
</protein>
<evidence type="ECO:0000313" key="2">
    <source>
        <dbReference type="EMBL" id="CAH0562885.1"/>
    </source>
</evidence>
<keyword evidence="3" id="KW-1185">Reference proteome</keyword>
<feature type="region of interest" description="Disordered" evidence="1">
    <location>
        <begin position="53"/>
        <end position="83"/>
    </location>
</feature>
<dbReference type="EMBL" id="OV121139">
    <property type="protein sequence ID" value="CAH0562885.1"/>
    <property type="molecule type" value="Genomic_DNA"/>
</dbReference>
<accession>A0A9P0BIV4</accession>
<organism evidence="2 3">
    <name type="scientific">Brassicogethes aeneus</name>
    <name type="common">Rape pollen beetle</name>
    <name type="synonym">Meligethes aeneus</name>
    <dbReference type="NCBI Taxonomy" id="1431903"/>
    <lineage>
        <taxon>Eukaryota</taxon>
        <taxon>Metazoa</taxon>
        <taxon>Ecdysozoa</taxon>
        <taxon>Arthropoda</taxon>
        <taxon>Hexapoda</taxon>
        <taxon>Insecta</taxon>
        <taxon>Pterygota</taxon>
        <taxon>Neoptera</taxon>
        <taxon>Endopterygota</taxon>
        <taxon>Coleoptera</taxon>
        <taxon>Polyphaga</taxon>
        <taxon>Cucujiformia</taxon>
        <taxon>Nitidulidae</taxon>
        <taxon>Meligethinae</taxon>
        <taxon>Brassicogethes</taxon>
    </lineage>
</organism>
<proteinExistence type="predicted"/>
<name>A0A9P0BIV4_BRAAE</name>
<evidence type="ECO:0000256" key="1">
    <source>
        <dbReference type="SAM" id="MobiDB-lite"/>
    </source>
</evidence>
<feature type="compositionally biased region" description="Polar residues" evidence="1">
    <location>
        <begin position="53"/>
        <end position="82"/>
    </location>
</feature>